<evidence type="ECO:0000256" key="6">
    <source>
        <dbReference type="SAM" id="SignalP"/>
    </source>
</evidence>
<comment type="similarity">
    <text evidence="1">Belongs to the carotenoid oxygenase family.</text>
</comment>
<sequence>MRQRWFWCELCTSLILSVLGKKEILLESLGAMTARCYMGLERREFKSLSSHFPEFHASLASTRTLKANQFLNVCCRRIHVVRNVHISDLELQDHRAGWTSMPYEYDYYLDEAWVDGQLPLELQGGTMYGVGPGLTEAYGSVVRHPEDADGMVWSLAIAAGATAGHRDRIRDTSSEGASGHDRWRGHATKISKATRVMSIAHPHAISSSSRMFFRNKFVRTNSFVAEQVTGRRVSRGLHDRGAPAASSTNINAISSTSSAVTPATAASVTPGTAATAASDLRPSPLERLISVATSMSNSLLPNVLQGAPSSADINPSNKDVVGIDFMLNHAGNSVSKSSPPSQSSSSLIGDDTAGLSTANNESSSWSRALLSSRMIKPAGRSVWLESSVGGFINAASASIAESAGFLGPLFNPLDFSFRTPANASVLYVGGALYALTEQGLPYELNKMTLDTIGQSTLSGLLDSSPSGVTAAHRWTPPSGHSIPCLKNNTQNESGAGGGASSGPPSQRGPKDALWRKQQETTQPLGMMADGRTATSSISQASSATSSSKQCEDRLVLLSVAQSGMDAVLQFWELDANSTVISRPHPYRVPGCLAQTVTDFLVTDQYFLVLQAPVTLNMERMATRYTLGDASFAECLDYDDSKPAKLHLIPRLDRGLRHVGALDTVVVDLPAMIMHRGVHACEVLLGNGGGVVMDAVMQKGLSHFKDMTEVMPGYYKGEPKPTLTRITVDINLKTATVEGLSHRSMENGAEVHTVVRMSSTFAMSPIPVFPPRIFFASTSAADDKEHWGPPQVLTRLEVAPTLQDLGQNTTYARVGSSRRGSTCEIWNPGPRSFLGPVLLVPKADGRNEDDVWIVTTVHNAEARRVEIVVLDGSEPLRNGPVCSIQLPHHLPYPRTLKWVPQYLGPGRVAPSSWKPLPARR</sequence>
<dbReference type="Pfam" id="PF03055">
    <property type="entry name" value="RPE65"/>
    <property type="match status" value="2"/>
</dbReference>
<evidence type="ECO:0000256" key="4">
    <source>
        <dbReference type="PIRSR" id="PIRSR604294-1"/>
    </source>
</evidence>
<feature type="binding site" evidence="4">
    <location>
        <position position="472"/>
    </location>
    <ligand>
        <name>Fe cation</name>
        <dbReference type="ChEBI" id="CHEBI:24875"/>
        <note>catalytic</note>
    </ligand>
</feature>
<feature type="compositionally biased region" description="Basic and acidic residues" evidence="5">
    <location>
        <begin position="508"/>
        <end position="518"/>
    </location>
</feature>
<reference evidence="7 8" key="1">
    <citation type="submission" date="2017-08" db="EMBL/GenBank/DDBJ databases">
        <title>Acidophilic green algal genome provides insights into adaptation to an acidic environment.</title>
        <authorList>
            <person name="Hirooka S."/>
            <person name="Hirose Y."/>
            <person name="Kanesaki Y."/>
            <person name="Higuchi S."/>
            <person name="Fujiwara T."/>
            <person name="Onuma R."/>
            <person name="Era A."/>
            <person name="Ohbayashi R."/>
            <person name="Uzuka A."/>
            <person name="Nozaki H."/>
            <person name="Yoshikawa H."/>
            <person name="Miyagishima S.Y."/>
        </authorList>
    </citation>
    <scope>NUCLEOTIDE SEQUENCE [LARGE SCALE GENOMIC DNA]</scope>
    <source>
        <strain evidence="7 8">NIES-2499</strain>
    </source>
</reference>
<proteinExistence type="inferred from homology"/>
<dbReference type="Proteomes" id="UP000232323">
    <property type="component" value="Unassembled WGS sequence"/>
</dbReference>
<dbReference type="GO" id="GO:0010436">
    <property type="term" value="F:carotenoid dioxygenase activity"/>
    <property type="evidence" value="ECO:0007669"/>
    <property type="project" value="TreeGrafter"/>
</dbReference>
<feature type="compositionally biased region" description="Low complexity" evidence="5">
    <location>
        <begin position="333"/>
        <end position="346"/>
    </location>
</feature>
<keyword evidence="3 4" id="KW-0408">Iron</keyword>
<feature type="binding site" evidence="4">
    <location>
        <position position="674"/>
    </location>
    <ligand>
        <name>Fe cation</name>
        <dbReference type="ChEBI" id="CHEBI:24875"/>
        <note>catalytic</note>
    </ligand>
</feature>
<feature type="chain" id="PRO_5012535521" evidence="6">
    <location>
        <begin position="21"/>
        <end position="919"/>
    </location>
</feature>
<feature type="signal peptide" evidence="6">
    <location>
        <begin position="1"/>
        <end position="20"/>
    </location>
</feature>
<feature type="region of interest" description="Disordered" evidence="5">
    <location>
        <begin position="464"/>
        <end position="545"/>
    </location>
</feature>
<dbReference type="GO" id="GO:0016121">
    <property type="term" value="P:carotene catabolic process"/>
    <property type="evidence" value="ECO:0007669"/>
    <property type="project" value="TreeGrafter"/>
</dbReference>
<feature type="compositionally biased region" description="Low complexity" evidence="5">
    <location>
        <begin position="532"/>
        <end position="545"/>
    </location>
</feature>
<evidence type="ECO:0000256" key="5">
    <source>
        <dbReference type="SAM" id="MobiDB-lite"/>
    </source>
</evidence>
<dbReference type="GO" id="GO:0046872">
    <property type="term" value="F:metal ion binding"/>
    <property type="evidence" value="ECO:0007669"/>
    <property type="project" value="UniProtKB-KW"/>
</dbReference>
<name>A0A250XFP4_9CHLO</name>
<keyword evidence="2 4" id="KW-0479">Metal-binding</keyword>
<evidence type="ECO:0000313" key="7">
    <source>
        <dbReference type="EMBL" id="GAX81610.1"/>
    </source>
</evidence>
<keyword evidence="8" id="KW-1185">Reference proteome</keyword>
<protein>
    <submittedName>
        <fullName evidence="7">Uncharacterized protein</fullName>
    </submittedName>
</protein>
<dbReference type="AlphaFoldDB" id="A0A250XFP4"/>
<comment type="caution">
    <text evidence="7">The sequence shown here is derived from an EMBL/GenBank/DDBJ whole genome shotgun (WGS) entry which is preliminary data.</text>
</comment>
<accession>A0A250XFP4</accession>
<dbReference type="EMBL" id="BEGY01000067">
    <property type="protein sequence ID" value="GAX81610.1"/>
    <property type="molecule type" value="Genomic_DNA"/>
</dbReference>
<gene>
    <name evidence="7" type="ORF">CEUSTIGMA_g9038.t1</name>
</gene>
<evidence type="ECO:0000313" key="8">
    <source>
        <dbReference type="Proteomes" id="UP000232323"/>
    </source>
</evidence>
<dbReference type="OrthoDB" id="1069523at2759"/>
<organism evidence="7 8">
    <name type="scientific">Chlamydomonas eustigma</name>
    <dbReference type="NCBI Taxonomy" id="1157962"/>
    <lineage>
        <taxon>Eukaryota</taxon>
        <taxon>Viridiplantae</taxon>
        <taxon>Chlorophyta</taxon>
        <taxon>core chlorophytes</taxon>
        <taxon>Chlorophyceae</taxon>
        <taxon>CS clade</taxon>
        <taxon>Chlamydomonadales</taxon>
        <taxon>Chlamydomonadaceae</taxon>
        <taxon>Chlamydomonas</taxon>
    </lineage>
</organism>
<dbReference type="PANTHER" id="PTHR10543">
    <property type="entry name" value="BETA-CAROTENE DIOXYGENASE"/>
    <property type="match status" value="1"/>
</dbReference>
<evidence type="ECO:0000256" key="3">
    <source>
        <dbReference type="ARBA" id="ARBA00023004"/>
    </source>
</evidence>
<dbReference type="InterPro" id="IPR004294">
    <property type="entry name" value="Carotenoid_Oase"/>
</dbReference>
<evidence type="ECO:0000256" key="1">
    <source>
        <dbReference type="ARBA" id="ARBA00006787"/>
    </source>
</evidence>
<feature type="region of interest" description="Disordered" evidence="5">
    <location>
        <begin position="332"/>
        <end position="359"/>
    </location>
</feature>
<comment type="cofactor">
    <cofactor evidence="4">
        <name>Fe(2+)</name>
        <dbReference type="ChEBI" id="CHEBI:29033"/>
    </cofactor>
    <text evidence="4">Binds 1 Fe(2+) ion per subunit.</text>
</comment>
<keyword evidence="6" id="KW-0732">Signal</keyword>
<dbReference type="PANTHER" id="PTHR10543:SF138">
    <property type="entry name" value="CAROTENOID OXYGENASE"/>
    <property type="match status" value="1"/>
</dbReference>
<evidence type="ECO:0000256" key="2">
    <source>
        <dbReference type="ARBA" id="ARBA00022723"/>
    </source>
</evidence>
<dbReference type="STRING" id="1157962.A0A250XFP4"/>